<dbReference type="Pfam" id="PF24963">
    <property type="entry name" value="DUF7768"/>
    <property type="match status" value="1"/>
</dbReference>
<dbReference type="GeneID" id="97995249"/>
<keyword evidence="3" id="KW-1185">Reference proteome</keyword>
<sequence length="141" mass="16237">MGINKFNCEGYYDPTAYEALTRIENEARKLRSFRPVVYICSPLSGDLEGNQEKAVRYCRFAVDAGYIPIAPHLYFPQFMDDANPRERDLALFMDIVLLTKCAELWVFGDTVSKGMSIEIEKARRKGQTIRYFTENCQEVSV</sequence>
<evidence type="ECO:0000259" key="1">
    <source>
        <dbReference type="Pfam" id="PF24963"/>
    </source>
</evidence>
<name>A0A3E2B431_9FIRM</name>
<gene>
    <name evidence="2" type="ORF">DV520_05810</name>
</gene>
<feature type="domain" description="DUF7768" evidence="1">
    <location>
        <begin position="35"/>
        <end position="132"/>
    </location>
</feature>
<protein>
    <recommendedName>
        <fullName evidence="1">DUF7768 domain-containing protein</fullName>
    </recommendedName>
</protein>
<organism evidence="2 3">
    <name type="scientific">Evtepia gabavorous</name>
    <dbReference type="NCBI Taxonomy" id="2211183"/>
    <lineage>
        <taxon>Bacteria</taxon>
        <taxon>Bacillati</taxon>
        <taxon>Bacillota</taxon>
        <taxon>Clostridia</taxon>
        <taxon>Eubacteriales</taxon>
        <taxon>Evtepia</taxon>
    </lineage>
</organism>
<dbReference type="AlphaFoldDB" id="A0A3E2B431"/>
<dbReference type="EMBL" id="QQRQ01000007">
    <property type="protein sequence ID" value="RFT06790.1"/>
    <property type="molecule type" value="Genomic_DNA"/>
</dbReference>
<evidence type="ECO:0000313" key="2">
    <source>
        <dbReference type="EMBL" id="RFT06790.1"/>
    </source>
</evidence>
<accession>A0A3E2B431</accession>
<comment type="caution">
    <text evidence="2">The sequence shown here is derived from an EMBL/GenBank/DDBJ whole genome shotgun (WGS) entry which is preliminary data.</text>
</comment>
<dbReference type="OrthoDB" id="9807423at2"/>
<reference evidence="2 3" key="1">
    <citation type="submission" date="2018-07" db="EMBL/GenBank/DDBJ databases">
        <title>GABA Modulating Bacteria of the Human Gut Microbiota.</title>
        <authorList>
            <person name="Strandwitz P."/>
            <person name="Kim K.H."/>
            <person name="Terekhova D."/>
            <person name="Liu J.K."/>
            <person name="Sharma A."/>
            <person name="Levering J."/>
            <person name="Mcdonald D."/>
            <person name="Dietrich D."/>
            <person name="Ramadhar T.R."/>
            <person name="Lekbua A."/>
            <person name="Mroue N."/>
            <person name="Liston C."/>
            <person name="Stewart E.J."/>
            <person name="Dubin M.J."/>
            <person name="Zengler K."/>
            <person name="Knight R."/>
            <person name="Gilbert J.A."/>
            <person name="Clardy J."/>
            <person name="Lewis K."/>
        </authorList>
    </citation>
    <scope>NUCLEOTIDE SEQUENCE [LARGE SCALE GENOMIC DNA]</scope>
    <source>
        <strain evidence="2 3">KLE1738</strain>
    </source>
</reference>
<proteinExistence type="predicted"/>
<dbReference type="RefSeq" id="WP_117142156.1">
    <property type="nucleotide sequence ID" value="NZ_CAKXKJ010000002.1"/>
</dbReference>
<evidence type="ECO:0000313" key="3">
    <source>
        <dbReference type="Proteomes" id="UP000260649"/>
    </source>
</evidence>
<dbReference type="Gene3D" id="3.40.50.10400">
    <property type="entry name" value="Hypothetical protein PA1492"/>
    <property type="match status" value="1"/>
</dbReference>
<dbReference type="Proteomes" id="UP000260649">
    <property type="component" value="Unassembled WGS sequence"/>
</dbReference>
<dbReference type="InterPro" id="IPR056670">
    <property type="entry name" value="DUF7768"/>
</dbReference>